<dbReference type="Pfam" id="PF00078">
    <property type="entry name" value="RVT_1"/>
    <property type="match status" value="1"/>
</dbReference>
<dbReference type="Pfam" id="PF26215">
    <property type="entry name" value="HTH_animal"/>
    <property type="match status" value="1"/>
</dbReference>
<keyword evidence="2" id="KW-1185">Reference proteome</keyword>
<accession>A0A6S7GUG6</accession>
<organism evidence="1 2">
    <name type="scientific">Paramuricea clavata</name>
    <name type="common">Red gorgonian</name>
    <name type="synonym">Violescent sea-whip</name>
    <dbReference type="NCBI Taxonomy" id="317549"/>
    <lineage>
        <taxon>Eukaryota</taxon>
        <taxon>Metazoa</taxon>
        <taxon>Cnidaria</taxon>
        <taxon>Anthozoa</taxon>
        <taxon>Octocorallia</taxon>
        <taxon>Malacalcyonacea</taxon>
        <taxon>Plexauridae</taxon>
        <taxon>Paramuricea</taxon>
    </lineage>
</organism>
<dbReference type="AlphaFoldDB" id="A0A6S7GUG6"/>
<comment type="caution">
    <text evidence="1">The sequence shown here is derived from an EMBL/GenBank/DDBJ whole genome shotgun (WGS) entry which is preliminary data.</text>
</comment>
<dbReference type="PANTHER" id="PTHR21301">
    <property type="entry name" value="REVERSE TRANSCRIPTASE"/>
    <property type="match status" value="1"/>
</dbReference>
<gene>
    <name evidence="1" type="ORF">PACLA_8A072483</name>
</gene>
<name>A0A6S7GUG6_PARCT</name>
<dbReference type="EMBL" id="CACRXK020001520">
    <property type="protein sequence ID" value="CAB3989617.1"/>
    <property type="molecule type" value="Genomic_DNA"/>
</dbReference>
<dbReference type="PANTHER" id="PTHR21301:SF10">
    <property type="entry name" value="REVERSE TRANSCRIPTASE DOMAIN-CONTAINING PROTEIN"/>
    <property type="match status" value="1"/>
</dbReference>
<evidence type="ECO:0000313" key="1">
    <source>
        <dbReference type="EMBL" id="CAB3989617.1"/>
    </source>
</evidence>
<proteinExistence type="predicted"/>
<sequence length="894" mass="102735">ELFSKNLRNSNPDEIDLMFRVECRVTTVTNILIDLTIAMLTLHNFLQKHDAFTVACYGSTPVRPPCTLQVANEPVSSYMIVTVLLWLETEHEWPETETTLPMCLTTVFDFYYSLVCSCLIMAVEMRWIEFRDVKRNKDVRFFSSLLIFKETALHGCAQERANFKQNRRLNFEDLKKNLREFSMPGFSSDLLKISINHYSQAHFSTEQEGKTVEIWKYSARLEVVNRKGVRGGAIERRNTSPPKTLLQSINQLKKRDDIVITKPDKGTGVVVMDKSEYTKLLNEASINNTEKFKSVSLERPKSRGRPVKHYHPLLRKEKELETAVRKILPKEIADSICPKGSRLAHLYGLPKTHKPQLAMRPILSATGTYNFKLAKWLDEKLKFLSINKYTVSDPLKFAEEIREKQMAESDILVSYDVASLFTNVPVDETIQILADKAFEKEWFNWKYNLKLEKFELVELLKLAVKHQLFQIDDKLYERVDGVAMGSPLGPLMANAFMCSIEEKLVERNLMPSLYHRFVDDTITSQSNIASAEAFLSTLNSLHPSLHFTMELETDGVLPFLGTTLINKNGRVETKVYIKPTNTGLMLHYDSHVDVKYKKSLVLTMLNRAFRQSSSWKLFTEECERLKKTFVRLRYPISLLDNIITKYTEQKRESDDHPAEERNTKENVVRVMLPFKDQKSADSVRRQLRNLSKTIGRQIQPVYTSRKIAADFPAAETKPPLVNQQCVVYLFKCDLCDADYGRNRLKKPGGKIASFLICSCIPMNPKLSVKTMHCKKYTTGAFMRFNTCVEALVVSWEDVTKGSILQWKEKYLGDRPHRSKQLFADTHEINLILVNQSGHVTCRLETNAYQQVIRSLTQLRPALNTRQLAKVGFVVGEATDGKLRVVGKQNRDIAS</sequence>
<dbReference type="InterPro" id="IPR000477">
    <property type="entry name" value="RT_dom"/>
</dbReference>
<feature type="non-terminal residue" evidence="1">
    <location>
        <position position="1"/>
    </location>
</feature>
<dbReference type="Proteomes" id="UP001152795">
    <property type="component" value="Unassembled WGS sequence"/>
</dbReference>
<protein>
    <submittedName>
        <fullName evidence="1">Uncharacterized protein</fullName>
    </submittedName>
</protein>
<dbReference type="OrthoDB" id="5970510at2759"/>
<dbReference type="PROSITE" id="PS50878">
    <property type="entry name" value="RT_POL"/>
    <property type="match status" value="1"/>
</dbReference>
<dbReference type="InterPro" id="IPR058912">
    <property type="entry name" value="HTH_animal"/>
</dbReference>
<reference evidence="1" key="1">
    <citation type="submission" date="2020-04" db="EMBL/GenBank/DDBJ databases">
        <authorList>
            <person name="Alioto T."/>
            <person name="Alioto T."/>
            <person name="Gomez Garrido J."/>
        </authorList>
    </citation>
    <scope>NUCLEOTIDE SEQUENCE</scope>
    <source>
        <strain evidence="1">A484AB</strain>
    </source>
</reference>
<evidence type="ECO:0000313" key="2">
    <source>
        <dbReference type="Proteomes" id="UP001152795"/>
    </source>
</evidence>